<name>D5ETD2_XYLR2</name>
<sequence length="188" mass="21463">MKIYHKVRAAMVSAVMLASITGSAQELAVKTNLLSDALTVPSLGAEFTIGHRWTLNADVEWMPAYQSTNHYLRTLKVQPEARFWFRAPFTGPFIGPSAHWRVYNMAGLPVFKLKDERIQGNFYSVGVTAGWHFTLSSRWGLESSLTLGYAYNDYRRYAEPRTRVVSRRCYMHYLGPTAASLQLVYMLR</sequence>
<keyword evidence="1" id="KW-0732">Signal</keyword>
<dbReference type="InterPro" id="IPR021958">
    <property type="entry name" value="DUF3575"/>
</dbReference>
<evidence type="ECO:0008006" key="4">
    <source>
        <dbReference type="Google" id="ProtNLM"/>
    </source>
</evidence>
<proteinExistence type="predicted"/>
<gene>
    <name evidence="2" type="ordered locus">PRU_1586</name>
</gene>
<dbReference type="RefSeq" id="WP_013064626.1">
    <property type="nucleotide sequence ID" value="NC_014033.1"/>
</dbReference>
<evidence type="ECO:0000313" key="3">
    <source>
        <dbReference type="Proteomes" id="UP000000927"/>
    </source>
</evidence>
<accession>D5ETD2</accession>
<dbReference type="AlphaFoldDB" id="D5ETD2"/>
<dbReference type="Pfam" id="PF12099">
    <property type="entry name" value="DUF3575"/>
    <property type="match status" value="1"/>
</dbReference>
<dbReference type="eggNOG" id="COG2885">
    <property type="taxonomic scope" value="Bacteria"/>
</dbReference>
<dbReference type="GeneID" id="31501144"/>
<protein>
    <recommendedName>
        <fullName evidence="4">DUF3575 domain-containing protein</fullName>
    </recommendedName>
</protein>
<evidence type="ECO:0000256" key="1">
    <source>
        <dbReference type="SAM" id="SignalP"/>
    </source>
</evidence>
<dbReference type="Proteomes" id="UP000000927">
    <property type="component" value="Chromosome"/>
</dbReference>
<dbReference type="EMBL" id="CP002006">
    <property type="protein sequence ID" value="ADE82640.1"/>
    <property type="molecule type" value="Genomic_DNA"/>
</dbReference>
<dbReference type="KEGG" id="pru:PRU_1586"/>
<feature type="signal peptide" evidence="1">
    <location>
        <begin position="1"/>
        <end position="24"/>
    </location>
</feature>
<evidence type="ECO:0000313" key="2">
    <source>
        <dbReference type="EMBL" id="ADE82640.1"/>
    </source>
</evidence>
<keyword evidence="3" id="KW-1185">Reference proteome</keyword>
<organism evidence="2 3">
    <name type="scientific">Xylanibacter ruminicola (strain ATCC 19189 / DSM 19721 / CIP 105475 / JCM 8958 / 23)</name>
    <name type="common">Prevotella ruminicola</name>
    <dbReference type="NCBI Taxonomy" id="264731"/>
    <lineage>
        <taxon>Bacteria</taxon>
        <taxon>Pseudomonadati</taxon>
        <taxon>Bacteroidota</taxon>
        <taxon>Bacteroidia</taxon>
        <taxon>Bacteroidales</taxon>
        <taxon>Prevotellaceae</taxon>
        <taxon>Xylanibacter</taxon>
    </lineage>
</organism>
<dbReference type="HOGENOM" id="CLU_085002_2_0_10"/>
<reference evidence="2 3" key="1">
    <citation type="journal article" date="2010" name="Microb. Ecol.">
        <title>Comparative genome analysis of Prevotella ruminicola and Prevotella bryantii: insights into their environmental niche.</title>
        <authorList>
            <consortium name="North American Consortium for Rumen Bacteria"/>
            <person name="Purushe J."/>
            <person name="Fouts D.E."/>
            <person name="Morrison M."/>
            <person name="White B.A."/>
            <person name="Mackie R.I."/>
            <person name="Coutinho P.M."/>
            <person name="Henrissat B."/>
            <person name="Nelson K.E."/>
        </authorList>
    </citation>
    <scope>NUCLEOTIDE SEQUENCE [LARGE SCALE GENOMIC DNA]</scope>
    <source>
        <strain evidence="3">ATCC 19189 / JCM 8958 / 23</strain>
    </source>
</reference>
<dbReference type="STRING" id="264731.PRU_1586"/>
<feature type="chain" id="PRO_5003070988" description="DUF3575 domain-containing protein" evidence="1">
    <location>
        <begin position="25"/>
        <end position="188"/>
    </location>
</feature>